<evidence type="ECO:0000313" key="6">
    <source>
        <dbReference type="EMBL" id="KAL3732958.1"/>
    </source>
</evidence>
<evidence type="ECO:0000313" key="7">
    <source>
        <dbReference type="Proteomes" id="UP001634007"/>
    </source>
</evidence>
<feature type="chain" id="PRO_5044863286" description="ACB domain-containing protein" evidence="4">
    <location>
        <begin position="23"/>
        <end position="369"/>
    </location>
</feature>
<dbReference type="InterPro" id="IPR000582">
    <property type="entry name" value="Acyl-CoA-binding_protein"/>
</dbReference>
<keyword evidence="4" id="KW-0732">Signal</keyword>
<evidence type="ECO:0000256" key="3">
    <source>
        <dbReference type="SAM" id="MobiDB-lite"/>
    </source>
</evidence>
<dbReference type="Proteomes" id="UP001634007">
    <property type="component" value="Unassembled WGS sequence"/>
</dbReference>
<dbReference type="AlphaFoldDB" id="A0ABD3JZW2"/>
<feature type="signal peptide" evidence="4">
    <location>
        <begin position="1"/>
        <end position="22"/>
    </location>
</feature>
<name>A0ABD3JZW2_EUCGL</name>
<dbReference type="InterPro" id="IPR035984">
    <property type="entry name" value="Acyl-CoA-binding_sf"/>
</dbReference>
<dbReference type="PROSITE" id="PS51228">
    <property type="entry name" value="ACB_2"/>
    <property type="match status" value="1"/>
</dbReference>
<evidence type="ECO:0000256" key="4">
    <source>
        <dbReference type="SAM" id="SignalP"/>
    </source>
</evidence>
<dbReference type="EMBL" id="JBJKBG010000006">
    <property type="protein sequence ID" value="KAL3732958.1"/>
    <property type="molecule type" value="Genomic_DNA"/>
</dbReference>
<comment type="caution">
    <text evidence="6">The sequence shown here is derived from an EMBL/GenBank/DDBJ whole genome shotgun (WGS) entry which is preliminary data.</text>
</comment>
<keyword evidence="2" id="KW-0446">Lipid-binding</keyword>
<dbReference type="Pfam" id="PF00887">
    <property type="entry name" value="ACBP"/>
    <property type="match status" value="1"/>
</dbReference>
<feature type="region of interest" description="Disordered" evidence="3">
    <location>
        <begin position="100"/>
        <end position="218"/>
    </location>
</feature>
<reference evidence="6 7" key="1">
    <citation type="submission" date="2024-11" db="EMBL/GenBank/DDBJ databases">
        <title>Chromosome-level genome assembly of Eucalyptus globulus Labill. provides insights into its genome evolution.</title>
        <authorList>
            <person name="Li X."/>
        </authorList>
    </citation>
    <scope>NUCLEOTIDE SEQUENCE [LARGE SCALE GENOMIC DNA]</scope>
    <source>
        <strain evidence="6">CL2024</strain>
        <tissue evidence="6">Fresh tender leaves</tissue>
    </source>
</reference>
<dbReference type="Gene3D" id="1.20.80.10">
    <property type="match status" value="1"/>
</dbReference>
<comment type="similarity">
    <text evidence="1">Belongs to the ACBP family.</text>
</comment>
<sequence>MEWVHELLATAVLAVLLSFVVAKLVSVAMAGDDVRDPDGEPCELADRAPAPGGAELGARLSSRGPESERGVEFVRGAAAGKVDRFGDEVASAVEVVEPARCGEEEVGTERDEAAEGPPVAVELPAEPKAEEESVGASELVVEKESECRSGGAGEDDDRPSLGGKDEEPQPRVPKSAEAARAEQSEHEQERIDEKKEVLRVGGDDAGDGDGDDDDDGWEGIERSELEKKFAAAARHVDPANTDDRLESIGSDVRMQLYGLHKVATEGPCHETQPMALMVSARAKWNAWQRLGNISPDVAMEQYISLLAENIPDWEVAKTADENKSDVAMLKAQDCNLSTGSCDQLEYTNLRKPSMESLTGQTDMSKDENQ</sequence>
<feature type="compositionally biased region" description="Basic and acidic residues" evidence="3">
    <location>
        <begin position="100"/>
        <end position="113"/>
    </location>
</feature>
<feature type="domain" description="ACB" evidence="5">
    <location>
        <begin position="225"/>
        <end position="315"/>
    </location>
</feature>
<feature type="region of interest" description="Disordered" evidence="3">
    <location>
        <begin position="46"/>
        <end position="69"/>
    </location>
</feature>
<evidence type="ECO:0000259" key="5">
    <source>
        <dbReference type="PROSITE" id="PS51228"/>
    </source>
</evidence>
<evidence type="ECO:0000256" key="2">
    <source>
        <dbReference type="ARBA" id="ARBA00023121"/>
    </source>
</evidence>
<gene>
    <name evidence="6" type="ORF">ACJRO7_022475</name>
</gene>
<dbReference type="InterPro" id="IPR014352">
    <property type="entry name" value="FERM/acyl-CoA-bd_prot_sf"/>
</dbReference>
<protein>
    <recommendedName>
        <fullName evidence="5">ACB domain-containing protein</fullName>
    </recommendedName>
</protein>
<organism evidence="6 7">
    <name type="scientific">Eucalyptus globulus</name>
    <name type="common">Tasmanian blue gum</name>
    <dbReference type="NCBI Taxonomy" id="34317"/>
    <lineage>
        <taxon>Eukaryota</taxon>
        <taxon>Viridiplantae</taxon>
        <taxon>Streptophyta</taxon>
        <taxon>Embryophyta</taxon>
        <taxon>Tracheophyta</taxon>
        <taxon>Spermatophyta</taxon>
        <taxon>Magnoliopsida</taxon>
        <taxon>eudicotyledons</taxon>
        <taxon>Gunneridae</taxon>
        <taxon>Pentapetalae</taxon>
        <taxon>rosids</taxon>
        <taxon>malvids</taxon>
        <taxon>Myrtales</taxon>
        <taxon>Myrtaceae</taxon>
        <taxon>Myrtoideae</taxon>
        <taxon>Eucalypteae</taxon>
        <taxon>Eucalyptus</taxon>
    </lineage>
</organism>
<dbReference type="GO" id="GO:0000062">
    <property type="term" value="F:fatty-acyl-CoA binding"/>
    <property type="evidence" value="ECO:0007669"/>
    <property type="project" value="UniProtKB-ARBA"/>
</dbReference>
<proteinExistence type="inferred from homology"/>
<dbReference type="SUPFAM" id="SSF47027">
    <property type="entry name" value="Acyl-CoA binding protein"/>
    <property type="match status" value="1"/>
</dbReference>
<dbReference type="PANTHER" id="PTHR23310:SF122">
    <property type="entry name" value="ACYL-COA-BINDING DOMAIN-CONTAINING PROTEIN 3"/>
    <property type="match status" value="1"/>
</dbReference>
<feature type="compositionally biased region" description="Acidic residues" evidence="3">
    <location>
        <begin position="204"/>
        <end position="218"/>
    </location>
</feature>
<accession>A0ABD3JZW2</accession>
<dbReference type="PANTHER" id="PTHR23310">
    <property type="entry name" value="ACYL-COA-BINDING PROTEIN, ACBP"/>
    <property type="match status" value="1"/>
</dbReference>
<feature type="compositionally biased region" description="Basic and acidic residues" evidence="3">
    <location>
        <begin position="177"/>
        <end position="202"/>
    </location>
</feature>
<evidence type="ECO:0000256" key="1">
    <source>
        <dbReference type="ARBA" id="ARBA00005567"/>
    </source>
</evidence>
<keyword evidence="7" id="KW-1185">Reference proteome</keyword>